<organism evidence="6 7">
    <name type="scientific">Trichosporon asahii var. asahii (strain ATCC 90039 / CBS 2479 / JCM 2466 / KCTC 7840 / NBRC 103889/ NCYC 2677 / UAMH 7654)</name>
    <name type="common">Yeast</name>
    <dbReference type="NCBI Taxonomy" id="1186058"/>
    <lineage>
        <taxon>Eukaryota</taxon>
        <taxon>Fungi</taxon>
        <taxon>Dikarya</taxon>
        <taxon>Basidiomycota</taxon>
        <taxon>Agaricomycotina</taxon>
        <taxon>Tremellomycetes</taxon>
        <taxon>Trichosporonales</taxon>
        <taxon>Trichosporonaceae</taxon>
        <taxon>Trichosporon</taxon>
    </lineage>
</organism>
<dbReference type="RefSeq" id="XP_014182041.1">
    <property type="nucleotide sequence ID" value="XM_014326566.1"/>
</dbReference>
<evidence type="ECO:0008006" key="8">
    <source>
        <dbReference type="Google" id="ProtNLM"/>
    </source>
</evidence>
<evidence type="ECO:0000313" key="7">
    <source>
        <dbReference type="Proteomes" id="UP000002748"/>
    </source>
</evidence>
<dbReference type="Gene3D" id="3.30.1360.120">
    <property type="entry name" value="Probable tRNA modification gtpase trme, domain 1"/>
    <property type="match status" value="1"/>
</dbReference>
<dbReference type="HOGENOM" id="CLU_007884_7_0_1"/>
<proteinExistence type="inferred from homology"/>
<keyword evidence="2" id="KW-0809">Transit peptide</keyword>
<dbReference type="GeneID" id="25983752"/>
<dbReference type="GO" id="GO:0005759">
    <property type="term" value="C:mitochondrial matrix"/>
    <property type="evidence" value="ECO:0007669"/>
    <property type="project" value="TreeGrafter"/>
</dbReference>
<evidence type="ECO:0000256" key="4">
    <source>
        <dbReference type="ARBA" id="ARBA00093447"/>
    </source>
</evidence>
<dbReference type="PANTHER" id="PTHR22602:SF0">
    <property type="entry name" value="TRANSFERASE CAF17, MITOCHONDRIAL-RELATED"/>
    <property type="match status" value="1"/>
</dbReference>
<evidence type="ECO:0000313" key="6">
    <source>
        <dbReference type="EMBL" id="EJT50451.1"/>
    </source>
</evidence>
<dbReference type="OrthoDB" id="191995at2759"/>
<dbReference type="VEuPathDB" id="FungiDB:A1Q1_00238"/>
<evidence type="ECO:0000256" key="3">
    <source>
        <dbReference type="ARBA" id="ARBA00023128"/>
    </source>
</evidence>
<dbReference type="SUPFAM" id="SSF103025">
    <property type="entry name" value="Folate-binding domain"/>
    <property type="match status" value="1"/>
</dbReference>
<reference evidence="6 7" key="1">
    <citation type="journal article" date="2012" name="Eukaryot. Cell">
        <title>Draft genome sequence of CBS 2479, the standard type strain of Trichosporon asahii.</title>
        <authorList>
            <person name="Yang R.Y."/>
            <person name="Li H.T."/>
            <person name="Zhu H."/>
            <person name="Zhou G.P."/>
            <person name="Wang M."/>
            <person name="Wang L."/>
        </authorList>
    </citation>
    <scope>NUCLEOTIDE SEQUENCE [LARGE SCALE GENOMIC DNA]</scope>
    <source>
        <strain evidence="7">ATCC 90039 / CBS 2479 / JCM 2466 / KCTC 7840 / NCYC 2677 / UAMH 7654</strain>
    </source>
</reference>
<accession>J5TDW6</accession>
<dbReference type="AlphaFoldDB" id="J5TDW6"/>
<dbReference type="NCBIfam" id="TIGR03317">
    <property type="entry name" value="ygfZ_signature"/>
    <property type="match status" value="1"/>
</dbReference>
<dbReference type="GO" id="GO:0016226">
    <property type="term" value="P:iron-sulfur cluster assembly"/>
    <property type="evidence" value="ECO:0007669"/>
    <property type="project" value="TreeGrafter"/>
</dbReference>
<sequence>MIPRVLRPSSTRVLTPRTGALLGARGIVAPAPEDAVGASKPAAAKLKKNVLEVSGPDAAKFLKGQMCKDVETLGGGYSGFLNASGRVLHTVFSIPTPKGYLISWEPGSPYPLEELLKPFRLRSKVKFRDATEEYDVWSAWGLPASPDPKHQWRFGSGGAAERLWSWDGDRAPLNLSEGEAGTWDLRAGFGPEAMGRMVFAPKGKKPSVLSEHDEVALRDYTRRRMSLGIPEGDAEIVPGQALPLESDMDIHGGVDFRKGCYLGQELTVRTYHTGATRKRLLPLRLYPLGTSSSPDTTKAAVDSLPPAPKLDGPADLKWVPPSDAKSQRPKPAGKIMAVLDGEEEGGLGMGLVRLEYAERACWGGLSGQLQAEINGEKWMVDVDMGEAFGQAEKIKPPPPPPEDD</sequence>
<comment type="subcellular location">
    <subcellularLocation>
        <location evidence="1">Mitochondrion</location>
    </subcellularLocation>
</comment>
<gene>
    <name evidence="6" type="ORF">A1Q1_00238</name>
</gene>
<comment type="similarity">
    <text evidence="4">Belongs to the GcvT family. CAF17/IBA57 subfamily.</text>
</comment>
<feature type="region of interest" description="Disordered" evidence="5">
    <location>
        <begin position="292"/>
        <end position="332"/>
    </location>
</feature>
<dbReference type="KEGG" id="tasa:A1Q1_00238"/>
<dbReference type="Proteomes" id="UP000002748">
    <property type="component" value="Unassembled WGS sequence"/>
</dbReference>
<dbReference type="PANTHER" id="PTHR22602">
    <property type="entry name" value="TRANSFERASE CAF17, MITOCHONDRIAL-RELATED"/>
    <property type="match status" value="1"/>
</dbReference>
<dbReference type="InterPro" id="IPR017703">
    <property type="entry name" value="YgfZ/GCV_T_CS"/>
</dbReference>
<protein>
    <recommendedName>
        <fullName evidence="8">Aminomethyltransferase folate-binding domain-containing protein</fullName>
    </recommendedName>
</protein>
<dbReference type="InterPro" id="IPR027266">
    <property type="entry name" value="TrmE/GcvT-like"/>
</dbReference>
<dbReference type="InterPro" id="IPR045179">
    <property type="entry name" value="YgfZ/GcvT"/>
</dbReference>
<name>J5TDW6_TRIAS</name>
<evidence type="ECO:0000256" key="5">
    <source>
        <dbReference type="SAM" id="MobiDB-lite"/>
    </source>
</evidence>
<evidence type="ECO:0000256" key="1">
    <source>
        <dbReference type="ARBA" id="ARBA00004173"/>
    </source>
</evidence>
<dbReference type="EMBL" id="ALBS01000105">
    <property type="protein sequence ID" value="EJT50451.1"/>
    <property type="molecule type" value="Genomic_DNA"/>
</dbReference>
<comment type="caution">
    <text evidence="6">The sequence shown here is derived from an EMBL/GenBank/DDBJ whole genome shotgun (WGS) entry which is preliminary data.</text>
</comment>
<evidence type="ECO:0000256" key="2">
    <source>
        <dbReference type="ARBA" id="ARBA00022946"/>
    </source>
</evidence>
<keyword evidence="3" id="KW-0496">Mitochondrion</keyword>